<dbReference type="EMBL" id="MT077883">
    <property type="protein sequence ID" value="QIM12464.1"/>
    <property type="molecule type" value="Genomic_DNA"/>
</dbReference>
<protein>
    <recommendedName>
        <fullName evidence="2">X-Tfes XVIPCD domain-containing protein</fullName>
    </recommendedName>
</protein>
<sequence>MPSSLPALCLDRADQLVTSKDGTRLFAIQGDAQSDHRRIGSLDIASASRQPIEASSRQATGGGEAAINLPQASQQQTPREF</sequence>
<feature type="region of interest" description="Disordered" evidence="1">
    <location>
        <begin position="40"/>
        <end position="81"/>
    </location>
</feature>
<feature type="domain" description="X-Tfes XVIPCD" evidence="2">
    <location>
        <begin position="10"/>
        <end position="59"/>
    </location>
</feature>
<keyword evidence="3" id="KW-0614">Plasmid</keyword>
<evidence type="ECO:0000313" key="3">
    <source>
        <dbReference type="EMBL" id="QIM12464.1"/>
    </source>
</evidence>
<accession>A0A6G8F864</accession>
<feature type="compositionally biased region" description="Polar residues" evidence="1">
    <location>
        <begin position="70"/>
        <end position="81"/>
    </location>
</feature>
<evidence type="ECO:0000259" key="2">
    <source>
        <dbReference type="Pfam" id="PF20410"/>
    </source>
</evidence>
<gene>
    <name evidence="3" type="ORF">p23_00021</name>
</gene>
<dbReference type="RefSeq" id="WP_168337090.1">
    <property type="nucleotide sequence ID" value="NZ_MT077883.1"/>
</dbReference>
<dbReference type="AlphaFoldDB" id="A0A6G8F864"/>
<proteinExistence type="predicted"/>
<dbReference type="InterPro" id="IPR046519">
    <property type="entry name" value="X-Tfes_XVIPCD"/>
</dbReference>
<evidence type="ECO:0000256" key="1">
    <source>
        <dbReference type="SAM" id="MobiDB-lite"/>
    </source>
</evidence>
<organism evidence="3">
    <name type="scientific">Escherichia coli</name>
    <dbReference type="NCBI Taxonomy" id="562"/>
    <lineage>
        <taxon>Bacteria</taxon>
        <taxon>Pseudomonadati</taxon>
        <taxon>Pseudomonadota</taxon>
        <taxon>Gammaproteobacteria</taxon>
        <taxon>Enterobacterales</taxon>
        <taxon>Enterobacteriaceae</taxon>
        <taxon>Escherichia</taxon>
    </lineage>
</organism>
<reference evidence="3" key="1">
    <citation type="submission" date="2020-02" db="EMBL/GenBank/DDBJ databases">
        <authorList>
            <person name="Hayer S.S."/>
            <person name="Lim S."/>
            <person name="Hong S."/>
            <person name="Elnekave E."/>
            <person name="Rovira A."/>
            <person name="Vannucci F."/>
            <person name="Johnson T."/>
            <person name="Perez A."/>
            <person name="Alvarez J."/>
        </authorList>
    </citation>
    <scope>NUCLEOTIDE SEQUENCE</scope>
    <source>
        <plasmid evidence="3">p23</plasmid>
    </source>
</reference>
<dbReference type="Pfam" id="PF20410">
    <property type="entry name" value="X-Tfes_XVIPCD"/>
    <property type="match status" value="1"/>
</dbReference>
<name>A0A6G8F864_ECOLX</name>
<feature type="compositionally biased region" description="Polar residues" evidence="1">
    <location>
        <begin position="47"/>
        <end position="59"/>
    </location>
</feature>
<geneLocation type="plasmid" evidence="3">
    <name>p23</name>
</geneLocation>